<dbReference type="EMBL" id="CAEZUP010000116">
    <property type="protein sequence ID" value="CAB4622663.1"/>
    <property type="molecule type" value="Genomic_DNA"/>
</dbReference>
<evidence type="ECO:0000313" key="2">
    <source>
        <dbReference type="EMBL" id="CAB4622663.1"/>
    </source>
</evidence>
<feature type="transmembrane region" description="Helical" evidence="1">
    <location>
        <begin position="90"/>
        <end position="109"/>
    </location>
</feature>
<dbReference type="AlphaFoldDB" id="A0A6J6IDP0"/>
<protein>
    <submittedName>
        <fullName evidence="2">Unannotated protein</fullName>
    </submittedName>
</protein>
<proteinExistence type="predicted"/>
<feature type="transmembrane region" description="Helical" evidence="1">
    <location>
        <begin position="171"/>
        <end position="191"/>
    </location>
</feature>
<feature type="transmembrane region" description="Helical" evidence="1">
    <location>
        <begin position="146"/>
        <end position="165"/>
    </location>
</feature>
<feature type="transmembrane region" description="Helical" evidence="1">
    <location>
        <begin position="41"/>
        <end position="59"/>
    </location>
</feature>
<organism evidence="2">
    <name type="scientific">freshwater metagenome</name>
    <dbReference type="NCBI Taxonomy" id="449393"/>
    <lineage>
        <taxon>unclassified sequences</taxon>
        <taxon>metagenomes</taxon>
        <taxon>ecological metagenomes</taxon>
    </lineage>
</organism>
<sequence>MIPPWAEAAGYAAAVMSITSASSQFIRFARVRSAQGVATGTWLLLSVSTVAWFAYAIGVRSPQQIVANGSWMFVIIPLTWLMLRGRSGVAALSGIVVIGATLVFFVALGHKWPAFPGWIGAPASLLMTVPQIRYSLRHGRGPGVSLVAWVTISISAFLWFVYGVGAGEAPVFVNSFMQTILSSTVVLVLIARPMALEPAGDAEFVTGRIGDVEVALAPNRI</sequence>
<reference evidence="2" key="1">
    <citation type="submission" date="2020-05" db="EMBL/GenBank/DDBJ databases">
        <authorList>
            <person name="Chiriac C."/>
            <person name="Salcher M."/>
            <person name="Ghai R."/>
            <person name="Kavagutti S V."/>
        </authorList>
    </citation>
    <scope>NUCLEOTIDE SEQUENCE</scope>
</reference>
<keyword evidence="1" id="KW-0472">Membrane</keyword>
<keyword evidence="1" id="KW-1133">Transmembrane helix</keyword>
<feature type="transmembrane region" description="Helical" evidence="1">
    <location>
        <begin position="65"/>
        <end position="83"/>
    </location>
</feature>
<gene>
    <name evidence="2" type="ORF">UFOPK1835_01912</name>
</gene>
<accession>A0A6J6IDP0</accession>
<feature type="transmembrane region" description="Helical" evidence="1">
    <location>
        <begin position="115"/>
        <end position="134"/>
    </location>
</feature>
<keyword evidence="1" id="KW-0812">Transmembrane</keyword>
<dbReference type="Gene3D" id="1.20.1280.290">
    <property type="match status" value="2"/>
</dbReference>
<evidence type="ECO:0000256" key="1">
    <source>
        <dbReference type="SAM" id="Phobius"/>
    </source>
</evidence>
<name>A0A6J6IDP0_9ZZZZ</name>